<evidence type="ECO:0008006" key="4">
    <source>
        <dbReference type="Google" id="ProtNLM"/>
    </source>
</evidence>
<sequence length="722" mass="80290">MNSKSSLLLSSLETNTAKTITGVTIRQITSTSSFASHPSHSNVSSLIKVKKELPEDEIKEYAANAMSELLGWYGYEKVDSKCTHGLNLDHFKSLTSSKDNYNHRQQSYLHSDIIGSNYVNNPNLSNAHTQASASGAIRSSQSPSTSSVSVISNTEIDVTQTSPSVLSTTATVSSRALENNDSASDFPDSPTICSWCGCASGGTWEPGNATFSCSNINNCGRFCSEACFAAGRRAAFKRARTCDWCRHIRRSVSYVDFQDGESQLQFCSDKCLNQYKMNIFCRETQAHLALQGLAGLSSNNLNTSGGLITPELWLRDCQSPTIPPSSSTEDGTLVVDDEPIIWSETCIKNRDQIQRISKKNERQLVGDSIKTISDTPHQLYNFECTSNDTFTEETEEAIKESLKDEEERKIKKYREMNSLISFDTSVESDSPVDYKQLQSPRECLKESSTDCSREGAIYLKDVRKLLEKGVEKMCHKTSSCRSQKNSTSPTQHSEHQTMYQIPPRDITIERSHLLQPMPIKFTPRTEDILKSSTMTMKPPQLHYLNERFLTNSKSGLLPPVTVLVPYPIPIPIPLPIPIPIPLFGNFFDSKNYNLRETKNEDSINASASDINVEIPIVPEDLSQRGKSKNSQNENIIKQAQSLNVGERATIHLDSNNSSSPTIPSVVTSCAPYSTMTVPDILPMLPIIPTTINNKPSRKRRRQSVASDQIDMKIKSRSKFIPS</sequence>
<protein>
    <recommendedName>
        <fullName evidence="4">Sine oculis-binding protein</fullName>
    </recommendedName>
</protein>
<dbReference type="Pfam" id="PF15279">
    <property type="entry name" value="SOBP"/>
    <property type="match status" value="1"/>
</dbReference>
<reference evidence="2" key="1">
    <citation type="journal article" date="2023" name="bioRxiv">
        <title>Scaffold-level genome assemblies of two parasitoid biocontrol wasps reveal the parthenogenesis mechanism and an associated novel virus.</title>
        <authorList>
            <person name="Inwood S."/>
            <person name="Skelly J."/>
            <person name="Guhlin J."/>
            <person name="Harrop T."/>
            <person name="Goldson S."/>
            <person name="Dearden P."/>
        </authorList>
    </citation>
    <scope>NUCLEOTIDE SEQUENCE</scope>
    <source>
        <strain evidence="2">Irish</strain>
        <tissue evidence="2">Whole body</tissue>
    </source>
</reference>
<feature type="region of interest" description="Disordered" evidence="1">
    <location>
        <begin position="691"/>
        <end position="722"/>
    </location>
</feature>
<evidence type="ECO:0000256" key="1">
    <source>
        <dbReference type="SAM" id="MobiDB-lite"/>
    </source>
</evidence>
<organism evidence="2 3">
    <name type="scientific">Microctonus aethiopoides</name>
    <dbReference type="NCBI Taxonomy" id="144406"/>
    <lineage>
        <taxon>Eukaryota</taxon>
        <taxon>Metazoa</taxon>
        <taxon>Ecdysozoa</taxon>
        <taxon>Arthropoda</taxon>
        <taxon>Hexapoda</taxon>
        <taxon>Insecta</taxon>
        <taxon>Pterygota</taxon>
        <taxon>Neoptera</taxon>
        <taxon>Endopterygota</taxon>
        <taxon>Hymenoptera</taxon>
        <taxon>Apocrita</taxon>
        <taxon>Ichneumonoidea</taxon>
        <taxon>Braconidae</taxon>
        <taxon>Euphorinae</taxon>
        <taxon>Microctonus</taxon>
    </lineage>
</organism>
<keyword evidence="3" id="KW-1185">Reference proteome</keyword>
<dbReference type="AlphaFoldDB" id="A0AA39FIP3"/>
<comment type="caution">
    <text evidence="2">The sequence shown here is derived from an EMBL/GenBank/DDBJ whole genome shotgun (WGS) entry which is preliminary data.</text>
</comment>
<feature type="region of interest" description="Disordered" evidence="1">
    <location>
        <begin position="477"/>
        <end position="497"/>
    </location>
</feature>
<gene>
    <name evidence="2" type="ORF">PV328_010872</name>
</gene>
<accession>A0AA39FIP3</accession>
<evidence type="ECO:0000313" key="3">
    <source>
        <dbReference type="Proteomes" id="UP001168990"/>
    </source>
</evidence>
<evidence type="ECO:0000313" key="2">
    <source>
        <dbReference type="EMBL" id="KAK0170294.1"/>
    </source>
</evidence>
<dbReference type="GO" id="GO:0005634">
    <property type="term" value="C:nucleus"/>
    <property type="evidence" value="ECO:0007669"/>
    <property type="project" value="TreeGrafter"/>
</dbReference>
<dbReference type="EMBL" id="JAQQBS010000004">
    <property type="protein sequence ID" value="KAK0170294.1"/>
    <property type="molecule type" value="Genomic_DNA"/>
</dbReference>
<name>A0AA39FIP3_9HYME</name>
<dbReference type="Proteomes" id="UP001168990">
    <property type="component" value="Unassembled WGS sequence"/>
</dbReference>
<dbReference type="PANTHER" id="PTHR23186">
    <property type="entry name" value="RETINOIC ACID-INDUCED PROTEIN 2"/>
    <property type="match status" value="1"/>
</dbReference>
<proteinExistence type="predicted"/>
<dbReference type="GO" id="GO:0048513">
    <property type="term" value="P:animal organ development"/>
    <property type="evidence" value="ECO:0007669"/>
    <property type="project" value="TreeGrafter"/>
</dbReference>
<reference evidence="2" key="2">
    <citation type="submission" date="2023-03" db="EMBL/GenBank/DDBJ databases">
        <authorList>
            <person name="Inwood S.N."/>
            <person name="Skelly J.G."/>
            <person name="Guhlin J."/>
            <person name="Harrop T.W.R."/>
            <person name="Goldson S.G."/>
            <person name="Dearden P.K."/>
        </authorList>
    </citation>
    <scope>NUCLEOTIDE SEQUENCE</scope>
    <source>
        <strain evidence="2">Irish</strain>
        <tissue evidence="2">Whole body</tissue>
    </source>
</reference>
<dbReference type="InterPro" id="IPR026092">
    <property type="entry name" value="RAI2/SOBP"/>
</dbReference>
<dbReference type="PANTHER" id="PTHR23186:SF4">
    <property type="entry name" value="GH22790P"/>
    <property type="match status" value="1"/>
</dbReference>